<reference evidence="1" key="1">
    <citation type="submission" date="2023-03" db="EMBL/GenBank/DDBJ databases">
        <authorList>
            <person name="Julca I."/>
        </authorList>
    </citation>
    <scope>NUCLEOTIDE SEQUENCE</scope>
</reference>
<protein>
    <submittedName>
        <fullName evidence="1">OLC1v1029136C1</fullName>
    </submittedName>
</protein>
<dbReference type="EMBL" id="OX459119">
    <property type="protein sequence ID" value="CAI9093594.1"/>
    <property type="molecule type" value="Genomic_DNA"/>
</dbReference>
<name>A0AAV1CG71_OLDCO</name>
<dbReference type="Proteomes" id="UP001161247">
    <property type="component" value="Chromosome 2"/>
</dbReference>
<sequence length="103" mass="11935">MNGHLHWLVKRGQSQVIVYFDEEMNVFEELPMPEKQQECNDGKRTFCFGLAVLYGCLCISQVPVGTVDKVNDVLIMREYGVQRSWTKLFQPSRTICAPPYQTF</sequence>
<evidence type="ECO:0000313" key="2">
    <source>
        <dbReference type="Proteomes" id="UP001161247"/>
    </source>
</evidence>
<evidence type="ECO:0000313" key="1">
    <source>
        <dbReference type="EMBL" id="CAI9093594.1"/>
    </source>
</evidence>
<accession>A0AAV1CG71</accession>
<organism evidence="1 2">
    <name type="scientific">Oldenlandia corymbosa var. corymbosa</name>
    <dbReference type="NCBI Taxonomy" id="529605"/>
    <lineage>
        <taxon>Eukaryota</taxon>
        <taxon>Viridiplantae</taxon>
        <taxon>Streptophyta</taxon>
        <taxon>Embryophyta</taxon>
        <taxon>Tracheophyta</taxon>
        <taxon>Spermatophyta</taxon>
        <taxon>Magnoliopsida</taxon>
        <taxon>eudicotyledons</taxon>
        <taxon>Gunneridae</taxon>
        <taxon>Pentapetalae</taxon>
        <taxon>asterids</taxon>
        <taxon>lamiids</taxon>
        <taxon>Gentianales</taxon>
        <taxon>Rubiaceae</taxon>
        <taxon>Rubioideae</taxon>
        <taxon>Spermacoceae</taxon>
        <taxon>Hedyotis-Oldenlandia complex</taxon>
        <taxon>Oldenlandia</taxon>
    </lineage>
</organism>
<dbReference type="AlphaFoldDB" id="A0AAV1CG71"/>
<gene>
    <name evidence="1" type="ORF">OLC1_LOCUS4960</name>
</gene>
<proteinExistence type="predicted"/>
<keyword evidence="2" id="KW-1185">Reference proteome</keyword>